<dbReference type="GO" id="GO:0015074">
    <property type="term" value="P:DNA integration"/>
    <property type="evidence" value="ECO:0007669"/>
    <property type="project" value="InterPro"/>
</dbReference>
<evidence type="ECO:0000313" key="4">
    <source>
        <dbReference type="Proteomes" id="UP000541610"/>
    </source>
</evidence>
<dbReference type="InterPro" id="IPR012337">
    <property type="entry name" value="RNaseH-like_sf"/>
</dbReference>
<feature type="domain" description="Integrase catalytic" evidence="2">
    <location>
        <begin position="1095"/>
        <end position="1282"/>
    </location>
</feature>
<comment type="caution">
    <text evidence="3">The sequence shown here is derived from an EMBL/GenBank/DDBJ whole genome shotgun (WGS) entry which is preliminary data.</text>
</comment>
<feature type="region of interest" description="Disordered" evidence="1">
    <location>
        <begin position="109"/>
        <end position="133"/>
    </location>
</feature>
<dbReference type="Gene3D" id="3.30.420.10">
    <property type="entry name" value="Ribonuclease H-like superfamily/Ribonuclease H"/>
    <property type="match status" value="1"/>
</dbReference>
<dbReference type="InterPro" id="IPR036397">
    <property type="entry name" value="RNaseH_sf"/>
</dbReference>
<dbReference type="OrthoDB" id="424186at2759"/>
<dbReference type="SUPFAM" id="SSF53098">
    <property type="entry name" value="Ribonuclease H-like"/>
    <property type="match status" value="1"/>
</dbReference>
<dbReference type="Gene3D" id="3.30.70.270">
    <property type="match status" value="1"/>
</dbReference>
<dbReference type="PANTHER" id="PTHR37984">
    <property type="entry name" value="PROTEIN CBG26694"/>
    <property type="match status" value="1"/>
</dbReference>
<feature type="region of interest" description="Disordered" evidence="1">
    <location>
        <begin position="28"/>
        <end position="68"/>
    </location>
</feature>
<name>A0A7J6N6A8_PEROL</name>
<dbReference type="EMBL" id="JABANP010000748">
    <property type="protein sequence ID" value="KAF4679355.1"/>
    <property type="molecule type" value="Genomic_DNA"/>
</dbReference>
<dbReference type="InterPro" id="IPR043128">
    <property type="entry name" value="Rev_trsase/Diguanyl_cyclase"/>
</dbReference>
<evidence type="ECO:0000313" key="3">
    <source>
        <dbReference type="EMBL" id="KAF4679355.1"/>
    </source>
</evidence>
<dbReference type="Proteomes" id="UP000541610">
    <property type="component" value="Unassembled WGS sequence"/>
</dbReference>
<feature type="region of interest" description="Disordered" evidence="1">
    <location>
        <begin position="859"/>
        <end position="881"/>
    </location>
</feature>
<dbReference type="SUPFAM" id="SSF56672">
    <property type="entry name" value="DNA/RNA polymerases"/>
    <property type="match status" value="1"/>
</dbReference>
<dbReference type="Gene3D" id="3.10.10.10">
    <property type="entry name" value="HIV Type 1 Reverse Transcriptase, subunit A, domain 1"/>
    <property type="match status" value="1"/>
</dbReference>
<sequence length="1528" mass="169000">MNEVCSTWCGPNSIYDICDVVEVVPERREKRPAPQAALTSKSPGSSEPGRKRPTSFFATEQDGPAKKRSRLTAIDHAKANGVTESLAKERVEKGQCAICGSADHFARACPKNSRSANKPGGTRSHEDSRKTNRDETALLTMGKAEVLAGTVEVSTPGPAVGGGSRLVHARAGFDTMCSQNLITKGIVDLLEATPVEGEQVQLQTAGGTRDANEWVTLSVKRPGFRVQLPLLVVDSLPGVDLLVRKADLSYLGYQIVDHAPPEEPSSPLQRAKKALADCLDVWVPLPGAPQYRARLRRLQPGEHKDEPQQLYAFEIDWDDVRLEGNRLKEYQRFARRSKVDYSIPMLNSLSPAETQCYTEELDGMVRRKWWREGEPGADERPLDLPCCTFPLSQGTHKSTKVRLCSDMRGPNHCLPVASYSGHSVPEVLGTLRARVGLHDHLELIDLQKAFYRIRLARGRCVKIRTAGRSFRCGRVVFGIRCGPAALAAQVTLLLNCAYTGLLGRAVSRRDTKEFLDIGGGVSALPYYDDIALFGDEDRVIALRDILVEIAPLIGAACPPEKRDTVAAPRLGELAPEPVRHMGVYWSRAADGRLLMRCVEHEGLKLPGSDTISRRQVFSIAGAQYDGVQCHACSRAASDHLRRWAGRSPAVGSNPQSRATWDHQWPISRTTKRRLQQLLAMATSDDYGHCQHSSVPPHHDCLVAHCDSSSDGYGILLHSASSTTSAQWSDLTMPDKVLLESHAGAFDASLRKAHINRKEYLTVLKCLNIIAKWVGWFPASSQHIRKVVVYCDNASAVAWSQTDKLNGSIYDQAAIARAADAMAQHRHHLQHDRHISLDITHIHGLRNVFADRLSRLPSALPDLPPLGGDEHQQLEEEGSSAHPRRQAAVVLCVLDEQLCLERFGHRERLEDHPPVPDVVLAVGPGGTNAGGQRSRFDDTKDLANMDPEEVLALEAEALNDDDFCDKTEVGGVKLRDLVLALKNELDKTPQTQSAYALARGGAHGPYFRLNGEDGVLEHRDPLVHESWKVYLTTTRARQWALYRGHSHPLLAAHQGAPRACESIWKAGYAWDSLVADVRKAVANCHECQMGKSFAREPAQPLVRKRNSGRFTNIQLDFMTKPNDAKLGGLPESSPGGWKHLCVIVDEGTRVALAVPSESTSTRDVVQALLQWCACYGVPSTLQMDMAGAHQSRELAMFLRMMGISLRPGVPRRPQSQGLTERLIRDIKSSIQTAQSDRRGYSTPWWAAALVAIMVHNHSTLYDTHLSPHELATGAPSPGLVSLPACGDDSDDESEVADAEGAANTWLKLHEWVGSAYALLTQVRNEQQLAAEMKSVVSCTQLNVFHAGDKVRLYRVIDGRRRVEGPFEVDRRDPKNCYLYFLKGRKFPAPLSHLLPYYEDDSEKKREDETGPHRAHLSSMLRGQMPLGIALADLRGGEWLVIRQLTTVDGGPTICYMAEFKRREGEKFLVGCLDRTASGKWVLPRSDDTDEMVTAEDILGEQGFHPTRTRRIPPRVTEWLESHGISHVRH</sequence>
<proteinExistence type="predicted"/>
<dbReference type="InterPro" id="IPR050951">
    <property type="entry name" value="Retrovirus_Pol_polyprotein"/>
</dbReference>
<dbReference type="InterPro" id="IPR043502">
    <property type="entry name" value="DNA/RNA_pol_sf"/>
</dbReference>
<protein>
    <recommendedName>
        <fullName evidence="2">Integrase catalytic domain-containing protein</fullName>
    </recommendedName>
</protein>
<feature type="compositionally biased region" description="Basic and acidic residues" evidence="1">
    <location>
        <begin position="123"/>
        <end position="133"/>
    </location>
</feature>
<gene>
    <name evidence="3" type="ORF">FOZ60_015154</name>
</gene>
<evidence type="ECO:0000256" key="1">
    <source>
        <dbReference type="SAM" id="MobiDB-lite"/>
    </source>
</evidence>
<dbReference type="PANTHER" id="PTHR37984:SF5">
    <property type="entry name" value="PROTEIN NYNRIN-LIKE"/>
    <property type="match status" value="1"/>
</dbReference>
<dbReference type="GO" id="GO:0003676">
    <property type="term" value="F:nucleic acid binding"/>
    <property type="evidence" value="ECO:0007669"/>
    <property type="project" value="InterPro"/>
</dbReference>
<reference evidence="3 4" key="1">
    <citation type="submission" date="2020-04" db="EMBL/GenBank/DDBJ databases">
        <title>Perkinsus olseni comparative genomics.</title>
        <authorList>
            <person name="Bogema D.R."/>
        </authorList>
    </citation>
    <scope>NUCLEOTIDE SEQUENCE [LARGE SCALE GENOMIC DNA]</scope>
    <source>
        <strain evidence="3">00978-12</strain>
    </source>
</reference>
<accession>A0A7J6N6A8</accession>
<organism evidence="3 4">
    <name type="scientific">Perkinsus olseni</name>
    <name type="common">Perkinsus atlanticus</name>
    <dbReference type="NCBI Taxonomy" id="32597"/>
    <lineage>
        <taxon>Eukaryota</taxon>
        <taxon>Sar</taxon>
        <taxon>Alveolata</taxon>
        <taxon>Perkinsozoa</taxon>
        <taxon>Perkinsea</taxon>
        <taxon>Perkinsida</taxon>
        <taxon>Perkinsidae</taxon>
        <taxon>Perkinsus</taxon>
    </lineage>
</organism>
<dbReference type="Gene3D" id="1.10.340.70">
    <property type="match status" value="1"/>
</dbReference>
<dbReference type="Pfam" id="PF00665">
    <property type="entry name" value="rve"/>
    <property type="match status" value="1"/>
</dbReference>
<evidence type="ECO:0000259" key="2">
    <source>
        <dbReference type="PROSITE" id="PS50994"/>
    </source>
</evidence>
<dbReference type="PROSITE" id="PS50994">
    <property type="entry name" value="INTEGRASE"/>
    <property type="match status" value="1"/>
</dbReference>
<dbReference type="InterPro" id="IPR001584">
    <property type="entry name" value="Integrase_cat-core"/>
</dbReference>
<dbReference type="Gene3D" id="4.10.60.10">
    <property type="entry name" value="Zinc finger, CCHC-type"/>
    <property type="match status" value="1"/>
</dbReference>